<dbReference type="EMBL" id="VSSB01000001">
    <property type="protein sequence ID" value="TYL52345.1"/>
    <property type="molecule type" value="Genomic_DNA"/>
</dbReference>
<evidence type="ECO:0000313" key="5">
    <source>
        <dbReference type="EMBL" id="TYL52345.1"/>
    </source>
</evidence>
<dbReference type="Proteomes" id="UP000325243">
    <property type="component" value="Unassembled WGS sequence"/>
</dbReference>
<evidence type="ECO:0000259" key="4">
    <source>
        <dbReference type="Pfam" id="PF20990"/>
    </source>
</evidence>
<evidence type="ECO:0000256" key="2">
    <source>
        <dbReference type="SAM" id="Phobius"/>
    </source>
</evidence>
<dbReference type="InterPro" id="IPR048389">
    <property type="entry name" value="YciQ-like_C"/>
</dbReference>
<feature type="compositionally biased region" description="Low complexity" evidence="1">
    <location>
        <begin position="652"/>
        <end position="665"/>
    </location>
</feature>
<evidence type="ECO:0000256" key="1">
    <source>
        <dbReference type="SAM" id="MobiDB-lite"/>
    </source>
</evidence>
<feature type="domain" description="Predicted membrane protein YciQ-like C-terminal" evidence="4">
    <location>
        <begin position="341"/>
        <end position="543"/>
    </location>
</feature>
<keyword evidence="2" id="KW-1133">Transmembrane helix</keyword>
<keyword evidence="2" id="KW-0472">Membrane</keyword>
<gene>
    <name evidence="5" type="ORF">FYC51_00795</name>
</gene>
<feature type="compositionally biased region" description="Pro residues" evidence="1">
    <location>
        <begin position="1"/>
        <end position="12"/>
    </location>
</feature>
<feature type="region of interest" description="Disordered" evidence="1">
    <location>
        <begin position="1"/>
        <end position="21"/>
    </location>
</feature>
<dbReference type="InterPro" id="IPR018702">
    <property type="entry name" value="DUF2207"/>
</dbReference>
<dbReference type="Pfam" id="PF09972">
    <property type="entry name" value="DUF2207"/>
    <property type="match status" value="1"/>
</dbReference>
<sequence length="684" mass="71762">MRVRRPCPPTEQPPIRGRSDPLRMPAERYRWHMLGPLVRAAAAAVVAAVLVAAPALGASAATRATAPGGTSDDAASAPVAAVPTGVDDFTFASFDAVFELSRDEDRRSVLVTTETLVAVFPEYDQNRGIRRAIPLDYDGHPTDIRVESVTDEAGTPRPYEVAEDEEGVFLLITIAADDYVHGEQTYVIRYRQQNVTLEPDDAPIDEFYWDVNGTGWAQPFGRVRAEVRMSPDVADGMNGDTACYRGWYGSGTPCESLTITDDDPPVVIAEAAALGPYENLTVAIGFDQGTFEPRDSSFAASPAAIAGAVAAGLTGLALVTAVVLRATRWRSHPGRGTIIAQYEPPDGVSAMVAADLVRHPEKGVTATILERAVAGELRVVETGRKKYAVEFVGGEPGDAHARSVVSALFRGGPVPGATRQLKSSDTALGRRLLSIRQSVAKGVVRSGLRRKPDPGLRVLLAVGAIAAATLSVVLGIFAIDDRRGGAWPAILFILAIVAALVTVVLVGNVRPLTERGREFRDHLEGLRLYIRLAEADRLRVLQSPSGALRVERPAAASLASRASTDAAITTDAATATATATATAPLDPAVVLKLNERLLPYAVLFGLEREWSRVLADLYEARGEEPTWYSGRSGFDAGSFGIAVSSFSSASSTSWSGSSSSSSSSGSSGGGSSGGGGGGGGGGGV</sequence>
<accession>A0A5S4VEA3</accession>
<keyword evidence="6" id="KW-1185">Reference proteome</keyword>
<name>A0A5S4VEA3_9MICO</name>
<protein>
    <submittedName>
        <fullName evidence="5">DUF2207 domain-containing protein</fullName>
    </submittedName>
</protein>
<dbReference type="Pfam" id="PF20990">
    <property type="entry name" value="DUF2207_C"/>
    <property type="match status" value="1"/>
</dbReference>
<evidence type="ECO:0000259" key="3">
    <source>
        <dbReference type="Pfam" id="PF09972"/>
    </source>
</evidence>
<reference evidence="5 6" key="1">
    <citation type="submission" date="2019-08" db="EMBL/GenBank/DDBJ databases">
        <authorList>
            <person name="Hu J."/>
        </authorList>
    </citation>
    <scope>NUCLEOTIDE SEQUENCE [LARGE SCALE GENOMIC DNA]</scope>
    <source>
        <strain evidence="5 6">NEAU-184</strain>
    </source>
</reference>
<keyword evidence="2" id="KW-0812">Transmembrane</keyword>
<organism evidence="5 6">
    <name type="scientific">Agromyces mariniharenae</name>
    <dbReference type="NCBI Taxonomy" id="2604423"/>
    <lineage>
        <taxon>Bacteria</taxon>
        <taxon>Bacillati</taxon>
        <taxon>Actinomycetota</taxon>
        <taxon>Actinomycetes</taxon>
        <taxon>Micrococcales</taxon>
        <taxon>Microbacteriaceae</taxon>
        <taxon>Agromyces</taxon>
    </lineage>
</organism>
<feature type="region of interest" description="Disordered" evidence="1">
    <location>
        <begin position="652"/>
        <end position="684"/>
    </location>
</feature>
<feature type="domain" description="DUF2207" evidence="3">
    <location>
        <begin position="112"/>
        <end position="285"/>
    </location>
</feature>
<dbReference type="AlphaFoldDB" id="A0A5S4VEA3"/>
<feature type="transmembrane region" description="Helical" evidence="2">
    <location>
        <begin position="458"/>
        <end position="479"/>
    </location>
</feature>
<feature type="compositionally biased region" description="Gly residues" evidence="1">
    <location>
        <begin position="666"/>
        <end position="684"/>
    </location>
</feature>
<feature type="transmembrane region" description="Helical" evidence="2">
    <location>
        <begin position="485"/>
        <end position="507"/>
    </location>
</feature>
<feature type="transmembrane region" description="Helical" evidence="2">
    <location>
        <begin position="303"/>
        <end position="324"/>
    </location>
</feature>
<comment type="caution">
    <text evidence="5">The sequence shown here is derived from an EMBL/GenBank/DDBJ whole genome shotgun (WGS) entry which is preliminary data.</text>
</comment>
<proteinExistence type="predicted"/>
<evidence type="ECO:0000313" key="6">
    <source>
        <dbReference type="Proteomes" id="UP000325243"/>
    </source>
</evidence>